<dbReference type="InterPro" id="IPR003661">
    <property type="entry name" value="HisK_dim/P_dom"/>
</dbReference>
<evidence type="ECO:0000256" key="5">
    <source>
        <dbReference type="ARBA" id="ARBA00022777"/>
    </source>
</evidence>
<reference evidence="8 9" key="1">
    <citation type="journal article" date="2017" name="Int. J. Syst. Evol. Microbiol.">
        <title>Mucilaginibacterpsychrotolerans sp. nov., isolated from peatlands.</title>
        <authorList>
            <person name="Deng Y."/>
            <person name="Shen L."/>
            <person name="Xu B."/>
            <person name="Liu Y."/>
            <person name="Gu Z."/>
            <person name="Liu H."/>
            <person name="Zhou Y."/>
        </authorList>
    </citation>
    <scope>NUCLEOTIDE SEQUENCE [LARGE SCALE GENOMIC DNA]</scope>
    <source>
        <strain evidence="8 9">NH7-4</strain>
    </source>
</reference>
<dbReference type="PANTHER" id="PTHR45453">
    <property type="entry name" value="PHOSPHATE REGULON SENSOR PROTEIN PHOR"/>
    <property type="match status" value="1"/>
</dbReference>
<dbReference type="Pfam" id="PF02518">
    <property type="entry name" value="HATPase_c"/>
    <property type="match status" value="1"/>
</dbReference>
<dbReference type="Gene3D" id="3.30.565.10">
    <property type="entry name" value="Histidine kinase-like ATPase, C-terminal domain"/>
    <property type="match status" value="1"/>
</dbReference>
<evidence type="ECO:0000256" key="4">
    <source>
        <dbReference type="ARBA" id="ARBA00022679"/>
    </source>
</evidence>
<dbReference type="AlphaFoldDB" id="A0A4Y8RYH2"/>
<evidence type="ECO:0000256" key="3">
    <source>
        <dbReference type="ARBA" id="ARBA00022553"/>
    </source>
</evidence>
<protein>
    <recommendedName>
        <fullName evidence="2">histidine kinase</fullName>
        <ecNumber evidence="2">2.7.13.3</ecNumber>
    </recommendedName>
</protein>
<dbReference type="GO" id="GO:0000155">
    <property type="term" value="F:phosphorelay sensor kinase activity"/>
    <property type="evidence" value="ECO:0007669"/>
    <property type="project" value="InterPro"/>
</dbReference>
<dbReference type="GO" id="GO:0004721">
    <property type="term" value="F:phosphoprotein phosphatase activity"/>
    <property type="evidence" value="ECO:0007669"/>
    <property type="project" value="TreeGrafter"/>
</dbReference>
<feature type="domain" description="Histidine kinase" evidence="7">
    <location>
        <begin position="146"/>
        <end position="359"/>
    </location>
</feature>
<keyword evidence="6" id="KW-0902">Two-component regulatory system</keyword>
<dbReference type="EC" id="2.7.13.3" evidence="2"/>
<evidence type="ECO:0000256" key="2">
    <source>
        <dbReference type="ARBA" id="ARBA00012438"/>
    </source>
</evidence>
<dbReference type="GO" id="GO:0016036">
    <property type="term" value="P:cellular response to phosphate starvation"/>
    <property type="evidence" value="ECO:0007669"/>
    <property type="project" value="TreeGrafter"/>
</dbReference>
<dbReference type="EMBL" id="SOZE01000060">
    <property type="protein sequence ID" value="TFF30349.1"/>
    <property type="molecule type" value="Genomic_DNA"/>
</dbReference>
<dbReference type="SUPFAM" id="SSF47384">
    <property type="entry name" value="Homodimeric domain of signal transducing histidine kinase"/>
    <property type="match status" value="1"/>
</dbReference>
<organism evidence="8 9">
    <name type="scientific">Mucilaginibacter psychrotolerans</name>
    <dbReference type="NCBI Taxonomy" id="1524096"/>
    <lineage>
        <taxon>Bacteria</taxon>
        <taxon>Pseudomonadati</taxon>
        <taxon>Bacteroidota</taxon>
        <taxon>Sphingobacteriia</taxon>
        <taxon>Sphingobacteriales</taxon>
        <taxon>Sphingobacteriaceae</taxon>
        <taxon>Mucilaginibacter</taxon>
    </lineage>
</organism>
<keyword evidence="5" id="KW-0418">Kinase</keyword>
<evidence type="ECO:0000313" key="8">
    <source>
        <dbReference type="EMBL" id="TFF30349.1"/>
    </source>
</evidence>
<dbReference type="PANTHER" id="PTHR45453:SF1">
    <property type="entry name" value="PHOSPHATE REGULON SENSOR PROTEIN PHOR"/>
    <property type="match status" value="1"/>
</dbReference>
<gene>
    <name evidence="8" type="ORF">E2R66_27615</name>
</gene>
<dbReference type="GO" id="GO:0005886">
    <property type="term" value="C:plasma membrane"/>
    <property type="evidence" value="ECO:0007669"/>
    <property type="project" value="TreeGrafter"/>
</dbReference>
<dbReference type="InterPro" id="IPR050351">
    <property type="entry name" value="BphY/WalK/GraS-like"/>
</dbReference>
<dbReference type="CDD" id="cd00082">
    <property type="entry name" value="HisKA"/>
    <property type="match status" value="1"/>
</dbReference>
<sequence length="361" mass="41110">MVNQNQKINKLIELNDELENYFRNTIIPQLFVDSDLILRKFTPPAMKQFSLKTDDVGKNIDEIKDNFRFPTIVENIEQVIKSNEILEKEIQTTDSRWYQMNIIPYVIIKTKKTNGVIITFVEITNRIKDLVNQEMLIADHETLLDTISHDIKGPLTSLLLTINQIKKVSTDKSKAFLMFFGILESSVKKMQSIITELTDAGKLKHKYKAEEELLDFEDILEDVRLTLAGTIMESGAAINYHIKVSEILFSRRKLRSIVYNLVNNAIKFHTPGSPPEITISTKKDKKQIVVSVKDNGIGISKNKHKDVFSKYARVENTVEGSGIGLYLVNEIVTNSGGKIVLKSELGKGSEFKVYLNTQELK</sequence>
<dbReference type="InterPro" id="IPR004358">
    <property type="entry name" value="Sig_transdc_His_kin-like_C"/>
</dbReference>
<dbReference type="Proteomes" id="UP000297540">
    <property type="component" value="Unassembled WGS sequence"/>
</dbReference>
<comment type="caution">
    <text evidence="8">The sequence shown here is derived from an EMBL/GenBank/DDBJ whole genome shotgun (WGS) entry which is preliminary data.</text>
</comment>
<keyword evidence="9" id="KW-1185">Reference proteome</keyword>
<dbReference type="SMART" id="SM00387">
    <property type="entry name" value="HATPase_c"/>
    <property type="match status" value="1"/>
</dbReference>
<comment type="catalytic activity">
    <reaction evidence="1">
        <text>ATP + protein L-histidine = ADP + protein N-phospho-L-histidine.</text>
        <dbReference type="EC" id="2.7.13.3"/>
    </reaction>
</comment>
<evidence type="ECO:0000256" key="1">
    <source>
        <dbReference type="ARBA" id="ARBA00000085"/>
    </source>
</evidence>
<keyword evidence="3" id="KW-0597">Phosphoprotein</keyword>
<proteinExistence type="predicted"/>
<dbReference type="RefSeq" id="WP_133237016.1">
    <property type="nucleotide sequence ID" value="NZ_SOZE01000060.1"/>
</dbReference>
<dbReference type="Gene3D" id="1.10.287.130">
    <property type="match status" value="1"/>
</dbReference>
<evidence type="ECO:0000259" key="7">
    <source>
        <dbReference type="PROSITE" id="PS50109"/>
    </source>
</evidence>
<dbReference type="InterPro" id="IPR005467">
    <property type="entry name" value="His_kinase_dom"/>
</dbReference>
<keyword evidence="4" id="KW-0808">Transferase</keyword>
<dbReference type="InterPro" id="IPR003594">
    <property type="entry name" value="HATPase_dom"/>
</dbReference>
<name>A0A4Y8RYH2_9SPHI</name>
<dbReference type="PRINTS" id="PR00344">
    <property type="entry name" value="BCTRLSENSOR"/>
</dbReference>
<dbReference type="InterPro" id="IPR036097">
    <property type="entry name" value="HisK_dim/P_sf"/>
</dbReference>
<dbReference type="Pfam" id="PF13596">
    <property type="entry name" value="PAS_10"/>
    <property type="match status" value="1"/>
</dbReference>
<evidence type="ECO:0000313" key="9">
    <source>
        <dbReference type="Proteomes" id="UP000297540"/>
    </source>
</evidence>
<dbReference type="SUPFAM" id="SSF55874">
    <property type="entry name" value="ATPase domain of HSP90 chaperone/DNA topoisomerase II/histidine kinase"/>
    <property type="match status" value="1"/>
</dbReference>
<evidence type="ECO:0000256" key="6">
    <source>
        <dbReference type="ARBA" id="ARBA00023012"/>
    </source>
</evidence>
<dbReference type="Gene3D" id="3.30.450.20">
    <property type="entry name" value="PAS domain"/>
    <property type="match status" value="1"/>
</dbReference>
<dbReference type="PROSITE" id="PS50109">
    <property type="entry name" value="HIS_KIN"/>
    <property type="match status" value="1"/>
</dbReference>
<dbReference type="InterPro" id="IPR036890">
    <property type="entry name" value="HATPase_C_sf"/>
</dbReference>
<accession>A0A4Y8RYH2</accession>
<dbReference type="OrthoDB" id="9766459at2"/>